<feature type="non-terminal residue" evidence="2">
    <location>
        <position position="1"/>
    </location>
</feature>
<organism evidence="2 3">
    <name type="scientific">Trifolium medium</name>
    <dbReference type="NCBI Taxonomy" id="97028"/>
    <lineage>
        <taxon>Eukaryota</taxon>
        <taxon>Viridiplantae</taxon>
        <taxon>Streptophyta</taxon>
        <taxon>Embryophyta</taxon>
        <taxon>Tracheophyta</taxon>
        <taxon>Spermatophyta</taxon>
        <taxon>Magnoliopsida</taxon>
        <taxon>eudicotyledons</taxon>
        <taxon>Gunneridae</taxon>
        <taxon>Pentapetalae</taxon>
        <taxon>rosids</taxon>
        <taxon>fabids</taxon>
        <taxon>Fabales</taxon>
        <taxon>Fabaceae</taxon>
        <taxon>Papilionoideae</taxon>
        <taxon>50 kb inversion clade</taxon>
        <taxon>NPAAA clade</taxon>
        <taxon>Hologalegina</taxon>
        <taxon>IRL clade</taxon>
        <taxon>Trifolieae</taxon>
        <taxon>Trifolium</taxon>
    </lineage>
</organism>
<comment type="caution">
    <text evidence="2">The sequence shown here is derived from an EMBL/GenBank/DDBJ whole genome shotgun (WGS) entry which is preliminary data.</text>
</comment>
<keyword evidence="3" id="KW-1185">Reference proteome</keyword>
<dbReference type="EMBL" id="LXQA010001517">
    <property type="protein sequence ID" value="MCH80811.1"/>
    <property type="molecule type" value="Genomic_DNA"/>
</dbReference>
<name>A0A392M0L8_9FABA</name>
<gene>
    <name evidence="2" type="ORF">A2U01_0001585</name>
</gene>
<dbReference type="AlphaFoldDB" id="A0A392M0L8"/>
<evidence type="ECO:0000313" key="2">
    <source>
        <dbReference type="EMBL" id="MCH80811.1"/>
    </source>
</evidence>
<evidence type="ECO:0000256" key="1">
    <source>
        <dbReference type="SAM" id="MobiDB-lite"/>
    </source>
</evidence>
<feature type="region of interest" description="Disordered" evidence="1">
    <location>
        <begin position="221"/>
        <end position="240"/>
    </location>
</feature>
<dbReference type="Proteomes" id="UP000265520">
    <property type="component" value="Unassembled WGS sequence"/>
</dbReference>
<proteinExistence type="predicted"/>
<accession>A0A392M0L8</accession>
<evidence type="ECO:0000313" key="3">
    <source>
        <dbReference type="Proteomes" id="UP000265520"/>
    </source>
</evidence>
<sequence>GKEKEAEGEGLRVGEVLVHIGAAKAREGEGVRTETIQNKSCGTMVEIKIIEEWGFNIGEDVCLFEEGYTQQSESVHTVNHGDHDLSNHVDILVEKLADDLVRDEGERHEDVDKLMGEEKTDVRDFPRGCPMAHSLQQEVYVPENHISNTKTIVSPTPPANEVLRNTQELPVFKPSAGTDKQPVESGIFLVAESDTYRAPRAEDGKDSREVLQILEREVRKRGGRSRTNKSALVVHQDRPGSGSYVASVNKDWEHWVVLHGNEKVVREDMRGIGQTIGVNFNGASANMFSVLSRGGEGQRS</sequence>
<reference evidence="2 3" key="1">
    <citation type="journal article" date="2018" name="Front. Plant Sci.">
        <title>Red Clover (Trifolium pratense) and Zigzag Clover (T. medium) - A Picture of Genomic Similarities and Differences.</title>
        <authorList>
            <person name="Dluhosova J."/>
            <person name="Istvanek J."/>
            <person name="Nedelnik J."/>
            <person name="Repkova J."/>
        </authorList>
    </citation>
    <scope>NUCLEOTIDE SEQUENCE [LARGE SCALE GENOMIC DNA]</scope>
    <source>
        <strain evidence="3">cv. 10/8</strain>
        <tissue evidence="2">Leaf</tissue>
    </source>
</reference>
<protein>
    <submittedName>
        <fullName evidence="2">DUF4283 domain protein</fullName>
    </submittedName>
</protein>